<protein>
    <submittedName>
        <fullName evidence="2">Uncharacterized protein</fullName>
    </submittedName>
</protein>
<name>A0A4P7NN41_PYROR</name>
<evidence type="ECO:0000313" key="3">
    <source>
        <dbReference type="Proteomes" id="UP000294847"/>
    </source>
</evidence>
<dbReference type="AlphaFoldDB" id="A0A4P7NN41"/>
<evidence type="ECO:0000256" key="1">
    <source>
        <dbReference type="SAM" id="MobiDB-lite"/>
    </source>
</evidence>
<proteinExistence type="predicted"/>
<dbReference type="Proteomes" id="UP000294847">
    <property type="component" value="Chromosome 6"/>
</dbReference>
<sequence>MYDVFMPTLWALRCQNRSVGPNVRSPQVFRQGPRSNIAPCPESA</sequence>
<accession>A0A4P7NN41</accession>
<feature type="region of interest" description="Disordered" evidence="1">
    <location>
        <begin position="22"/>
        <end position="44"/>
    </location>
</feature>
<organism evidence="2 3">
    <name type="scientific">Pyricularia oryzae</name>
    <name type="common">Rice blast fungus</name>
    <name type="synonym">Magnaporthe oryzae</name>
    <dbReference type="NCBI Taxonomy" id="318829"/>
    <lineage>
        <taxon>Eukaryota</taxon>
        <taxon>Fungi</taxon>
        <taxon>Dikarya</taxon>
        <taxon>Ascomycota</taxon>
        <taxon>Pezizomycotina</taxon>
        <taxon>Sordariomycetes</taxon>
        <taxon>Sordariomycetidae</taxon>
        <taxon>Magnaporthales</taxon>
        <taxon>Pyriculariaceae</taxon>
        <taxon>Pyricularia</taxon>
    </lineage>
</organism>
<evidence type="ECO:0000313" key="2">
    <source>
        <dbReference type="EMBL" id="QBZ63681.1"/>
    </source>
</evidence>
<reference evidence="2 3" key="1">
    <citation type="journal article" date="2019" name="Mol. Biol. Evol.">
        <title>Blast fungal genomes show frequent chromosomal changes, gene gains and losses, and effector gene turnover.</title>
        <authorList>
            <person name="Gomez Luciano L.B."/>
            <person name="Jason Tsai I."/>
            <person name="Chuma I."/>
            <person name="Tosa Y."/>
            <person name="Chen Y.H."/>
            <person name="Li J.Y."/>
            <person name="Li M.Y."/>
            <person name="Jade Lu M.Y."/>
            <person name="Nakayashiki H."/>
            <person name="Li W.H."/>
        </authorList>
    </citation>
    <scope>NUCLEOTIDE SEQUENCE [LARGE SCALE GENOMIC DNA]</scope>
    <source>
        <strain evidence="2">MZ5-1-6</strain>
    </source>
</reference>
<gene>
    <name evidence="2" type="ORF">PoMZ_05367</name>
</gene>
<dbReference type="EMBL" id="CP034209">
    <property type="protein sequence ID" value="QBZ63681.1"/>
    <property type="molecule type" value="Genomic_DNA"/>
</dbReference>